<feature type="domain" description="HTH lysR-type" evidence="5">
    <location>
        <begin position="8"/>
        <end position="65"/>
    </location>
</feature>
<evidence type="ECO:0000256" key="1">
    <source>
        <dbReference type="ARBA" id="ARBA00009437"/>
    </source>
</evidence>
<dbReference type="Pfam" id="PF00126">
    <property type="entry name" value="HTH_1"/>
    <property type="match status" value="1"/>
</dbReference>
<dbReference type="STRING" id="1423807.FD16_GL001335"/>
<evidence type="ECO:0000313" key="7">
    <source>
        <dbReference type="Proteomes" id="UP000051820"/>
    </source>
</evidence>
<evidence type="ECO:0000256" key="3">
    <source>
        <dbReference type="ARBA" id="ARBA00023125"/>
    </source>
</evidence>
<accession>A0A0R1WEB9</accession>
<dbReference type="Gene3D" id="1.10.10.10">
    <property type="entry name" value="Winged helix-like DNA-binding domain superfamily/Winged helix DNA-binding domain"/>
    <property type="match status" value="1"/>
</dbReference>
<evidence type="ECO:0000256" key="2">
    <source>
        <dbReference type="ARBA" id="ARBA00023015"/>
    </source>
</evidence>
<gene>
    <name evidence="6" type="ORF">FD16_GL001335</name>
</gene>
<protein>
    <submittedName>
        <fullName evidence="6">LysR family transcriptional regulator</fullName>
    </submittedName>
</protein>
<dbReference type="SUPFAM" id="SSF46785">
    <property type="entry name" value="Winged helix' DNA-binding domain"/>
    <property type="match status" value="1"/>
</dbReference>
<dbReference type="AlphaFoldDB" id="A0A0R1WEB9"/>
<dbReference type="Gene3D" id="3.40.190.290">
    <property type="match status" value="1"/>
</dbReference>
<sequence>MLGDDDMIDEYLLQELVAFQQTGTLAATAHQLNVTQPTITRGMQKLENDLGVKLFKRYPNRIELTQTGQLAAIEANKLLNDSQLFVKKIRNFDLRQRNYRIGSSIPGPLLAMQNQEFSEPVSLETQLQQTDHISELLNNNEFSIIFSNQELQTDEIESLYVGTESLAVNIDKFMYQANQSTVTFKELRGLSFVVLGDIGPWRQVIQDEIPDATFMYQARQNAMKQLTTYSNFPYFTTNITNTDLANDETENDRIMIPISDSAAHMPIFANYLKTNKRSLRSLINEIRSILPN</sequence>
<dbReference type="EMBL" id="AZGF01000003">
    <property type="protein sequence ID" value="KRM13190.1"/>
    <property type="molecule type" value="Genomic_DNA"/>
</dbReference>
<evidence type="ECO:0000256" key="4">
    <source>
        <dbReference type="ARBA" id="ARBA00023163"/>
    </source>
</evidence>
<keyword evidence="2" id="KW-0805">Transcription regulation</keyword>
<dbReference type="PATRIC" id="fig|1423807.3.peg.1362"/>
<dbReference type="PANTHER" id="PTHR30126:SF40">
    <property type="entry name" value="HTH-TYPE TRANSCRIPTIONAL REGULATOR GLTR"/>
    <property type="match status" value="1"/>
</dbReference>
<dbReference type="GO" id="GO:0003700">
    <property type="term" value="F:DNA-binding transcription factor activity"/>
    <property type="evidence" value="ECO:0007669"/>
    <property type="project" value="InterPro"/>
</dbReference>
<dbReference type="PANTHER" id="PTHR30126">
    <property type="entry name" value="HTH-TYPE TRANSCRIPTIONAL REGULATOR"/>
    <property type="match status" value="1"/>
</dbReference>
<reference evidence="6 7" key="1">
    <citation type="journal article" date="2015" name="Genome Announc.">
        <title>Expanding the biotechnology potential of lactobacilli through comparative genomics of 213 strains and associated genera.</title>
        <authorList>
            <person name="Sun Z."/>
            <person name="Harris H.M."/>
            <person name="McCann A."/>
            <person name="Guo C."/>
            <person name="Argimon S."/>
            <person name="Zhang W."/>
            <person name="Yang X."/>
            <person name="Jeffery I.B."/>
            <person name="Cooney J.C."/>
            <person name="Kagawa T.F."/>
            <person name="Liu W."/>
            <person name="Song Y."/>
            <person name="Salvetti E."/>
            <person name="Wrobel A."/>
            <person name="Rasinkangas P."/>
            <person name="Parkhill J."/>
            <person name="Rea M.C."/>
            <person name="O'Sullivan O."/>
            <person name="Ritari J."/>
            <person name="Douillard F.P."/>
            <person name="Paul Ross R."/>
            <person name="Yang R."/>
            <person name="Briner A.E."/>
            <person name="Felis G.E."/>
            <person name="de Vos W.M."/>
            <person name="Barrangou R."/>
            <person name="Klaenhammer T.R."/>
            <person name="Caufield P.W."/>
            <person name="Cui Y."/>
            <person name="Zhang H."/>
            <person name="O'Toole P.W."/>
        </authorList>
    </citation>
    <scope>NUCLEOTIDE SEQUENCE [LARGE SCALE GENOMIC DNA]</scope>
    <source>
        <strain evidence="6 7">DSM 5007</strain>
    </source>
</reference>
<dbReference type="InterPro" id="IPR036390">
    <property type="entry name" value="WH_DNA-bd_sf"/>
</dbReference>
<dbReference type="PROSITE" id="PS50931">
    <property type="entry name" value="HTH_LYSR"/>
    <property type="match status" value="1"/>
</dbReference>
<name>A0A0R1WEB9_9LACO</name>
<comment type="caution">
    <text evidence="6">The sequence shown here is derived from an EMBL/GenBank/DDBJ whole genome shotgun (WGS) entry which is preliminary data.</text>
</comment>
<organism evidence="6 7">
    <name type="scientific">Paucilactobacillus suebicus DSM 5007 = KCTC 3549</name>
    <dbReference type="NCBI Taxonomy" id="1423807"/>
    <lineage>
        <taxon>Bacteria</taxon>
        <taxon>Bacillati</taxon>
        <taxon>Bacillota</taxon>
        <taxon>Bacilli</taxon>
        <taxon>Lactobacillales</taxon>
        <taxon>Lactobacillaceae</taxon>
        <taxon>Paucilactobacillus</taxon>
    </lineage>
</organism>
<dbReference type="PRINTS" id="PR00039">
    <property type="entry name" value="HTHLYSR"/>
</dbReference>
<evidence type="ECO:0000259" key="5">
    <source>
        <dbReference type="PROSITE" id="PS50931"/>
    </source>
</evidence>
<dbReference type="InterPro" id="IPR036388">
    <property type="entry name" value="WH-like_DNA-bd_sf"/>
</dbReference>
<comment type="similarity">
    <text evidence="1">Belongs to the LysR transcriptional regulatory family.</text>
</comment>
<dbReference type="GO" id="GO:0000976">
    <property type="term" value="F:transcription cis-regulatory region binding"/>
    <property type="evidence" value="ECO:0007669"/>
    <property type="project" value="TreeGrafter"/>
</dbReference>
<proteinExistence type="inferred from homology"/>
<keyword evidence="7" id="KW-1185">Reference proteome</keyword>
<dbReference type="eggNOG" id="COG0583">
    <property type="taxonomic scope" value="Bacteria"/>
</dbReference>
<dbReference type="Proteomes" id="UP000051820">
    <property type="component" value="Unassembled WGS sequence"/>
</dbReference>
<keyword evidence="3" id="KW-0238">DNA-binding</keyword>
<evidence type="ECO:0000313" key="6">
    <source>
        <dbReference type="EMBL" id="KRM13190.1"/>
    </source>
</evidence>
<keyword evidence="4" id="KW-0804">Transcription</keyword>
<dbReference type="InterPro" id="IPR000847">
    <property type="entry name" value="LysR_HTH_N"/>
</dbReference>